<reference evidence="5 6" key="2">
    <citation type="submission" date="2019-07" db="EMBL/GenBank/DDBJ databases">
        <title>Algibacter marinivivus sp. nov., isolated from the surface of a marine red alga.</title>
        <authorList>
            <person name="Zhong X."/>
            <person name="Xu W."/>
            <person name="Zhang Y."/>
            <person name="Zhang Q."/>
            <person name="Du Z."/>
        </authorList>
    </citation>
    <scope>NUCLEOTIDE SEQUENCE [LARGE SCALE GENOMIC DNA]</scope>
    <source>
        <strain evidence="5 6">RU-4-M-4</strain>
    </source>
</reference>
<feature type="domain" description="Secretion system C-terminal sorting" evidence="3">
    <location>
        <begin position="150"/>
        <end position="205"/>
    </location>
</feature>
<dbReference type="EMBL" id="VMBF01000008">
    <property type="protein sequence ID" value="TSJ74193.1"/>
    <property type="molecule type" value="Genomic_DNA"/>
</dbReference>
<dbReference type="Pfam" id="PF18962">
    <property type="entry name" value="Por_Secre_tail"/>
    <property type="match status" value="1"/>
</dbReference>
<evidence type="ECO:0000313" key="6">
    <source>
        <dbReference type="Proteomes" id="UP000315145"/>
    </source>
</evidence>
<dbReference type="NCBIfam" id="TIGR04183">
    <property type="entry name" value="Por_Secre_tail"/>
    <property type="match status" value="1"/>
</dbReference>
<proteinExistence type="predicted"/>
<comment type="caution">
    <text evidence="4">The sequence shown here is derived from an EMBL/GenBank/DDBJ whole genome shotgun (WGS) entry which is preliminary data.</text>
</comment>
<feature type="chain" id="PRO_5024321235" evidence="2">
    <location>
        <begin position="19"/>
        <end position="212"/>
    </location>
</feature>
<dbReference type="OrthoDB" id="8781670at2"/>
<dbReference type="Proteomes" id="UP000315145">
    <property type="component" value="Unassembled WGS sequence"/>
</dbReference>
<evidence type="ECO:0000313" key="7">
    <source>
        <dbReference type="Proteomes" id="UP000322315"/>
    </source>
</evidence>
<accession>A0A5M7B8P2</accession>
<sequence length="212" mass="23225">MKKITLLFLLLSGTFAFAQQIVSLVSINGQTVTEFKTETNATLNVASSYDFVIDYSGQDVSNPNEVIVKILAGGSFADTPNFASAPITTASGQVTVTLTPTTIVDPAILQIRTTSSTNFGNSGDNIFDYSWKVAAALSTEDFAKEVFTFYPNPAKTEINIKTNMHFESFQVIDVTGKVIKKGDFNKVINIEKLQKGIYFLGLDSIYQKFIKD</sequence>
<dbReference type="InterPro" id="IPR026444">
    <property type="entry name" value="Secre_tail"/>
</dbReference>
<feature type="signal peptide" evidence="2">
    <location>
        <begin position="1"/>
        <end position="18"/>
    </location>
</feature>
<evidence type="ECO:0000256" key="1">
    <source>
        <dbReference type="ARBA" id="ARBA00022729"/>
    </source>
</evidence>
<evidence type="ECO:0000313" key="5">
    <source>
        <dbReference type="EMBL" id="TSJ74193.1"/>
    </source>
</evidence>
<evidence type="ECO:0000313" key="4">
    <source>
        <dbReference type="EMBL" id="KAA5823705.1"/>
    </source>
</evidence>
<dbReference type="RefSeq" id="WP_144117184.1">
    <property type="nucleotide sequence ID" value="NZ_JACHGE010000002.1"/>
</dbReference>
<evidence type="ECO:0000256" key="2">
    <source>
        <dbReference type="SAM" id="SignalP"/>
    </source>
</evidence>
<organism evidence="4 7">
    <name type="scientific">Algibacter amylolyticus</name>
    <dbReference type="NCBI Taxonomy" id="1608400"/>
    <lineage>
        <taxon>Bacteria</taxon>
        <taxon>Pseudomonadati</taxon>
        <taxon>Bacteroidota</taxon>
        <taxon>Flavobacteriia</taxon>
        <taxon>Flavobacteriales</taxon>
        <taxon>Flavobacteriaceae</taxon>
        <taxon>Algibacter</taxon>
    </lineage>
</organism>
<reference evidence="4" key="3">
    <citation type="submission" date="2019-09" db="EMBL/GenBank/DDBJ databases">
        <authorList>
            <person name="Zhang D.-C."/>
        </authorList>
    </citation>
    <scope>NUCLEOTIDE SEQUENCE</scope>
    <source>
        <strain evidence="4">RU-4-M-4</strain>
    </source>
</reference>
<reference evidence="4 7" key="1">
    <citation type="journal article" date="2015" name="Int. J. Syst. Evol. Microbiol.">
        <title>Algibacter amylolyticus sp. nov., isolated from intertidal sediment.</title>
        <authorList>
            <person name="Zhang D.C."/>
            <person name="Wu J."/>
            <person name="Neuner K."/>
            <person name="Yao J."/>
            <person name="Margesin R."/>
        </authorList>
    </citation>
    <scope>NUCLEOTIDE SEQUENCE [LARGE SCALE GENOMIC DNA]</scope>
    <source>
        <strain evidence="4 7">RU-4-M-4</strain>
    </source>
</reference>
<name>A0A5M7B8P2_9FLAO</name>
<keyword evidence="6" id="KW-1185">Reference proteome</keyword>
<dbReference type="EMBL" id="VWRS01000008">
    <property type="protein sequence ID" value="KAA5823705.1"/>
    <property type="molecule type" value="Genomic_DNA"/>
</dbReference>
<evidence type="ECO:0000259" key="3">
    <source>
        <dbReference type="Pfam" id="PF18962"/>
    </source>
</evidence>
<dbReference type="AlphaFoldDB" id="A0A5M7B8P2"/>
<protein>
    <submittedName>
        <fullName evidence="4">T9SS type A sorting domain-containing protein</fullName>
    </submittedName>
</protein>
<gene>
    <name evidence="4" type="ORF">F2B50_13510</name>
    <name evidence="5" type="ORF">FPF71_13510</name>
</gene>
<dbReference type="Proteomes" id="UP000322315">
    <property type="component" value="Unassembled WGS sequence"/>
</dbReference>
<keyword evidence="1 2" id="KW-0732">Signal</keyword>